<dbReference type="Proteomes" id="UP001200544">
    <property type="component" value="Unassembled WGS sequence"/>
</dbReference>
<dbReference type="AlphaFoldDB" id="A0AAW4ZDR1"/>
<sequence length="417" mass="46123">MKKIINILIISLTVILYASCTPEENDIFPESSANRIAAALKADKDILTSAKNGWLIEYYPSSSQAYGGFNLLALFTEDGKVTIAGDIANPDNTAISTYNLIQSAGPVLTFDTYNEILHFFSDPKNPSGIGTNGKGMEGDHEFLIMEASKDKVILQGRKTLNRIEMTPVAADLVWKDYIASIQELEEAASFGVYAYIVDKTVVSVSTNLRNLSMSYEEDGELKEIGVPYIVTPTGFKFYRTLDIGGVPVDELIYKESEKALVSPDGKAKLIFPPAILSGKWYMAYSQLGAYGKQCWDIVNAGNPDEDLYYVYLNEGSLTFGWNPRGTTSLYSGTLGLSSTFDDSHVTFSYNGVNAGNGNYYMANVEDFSYILYPFEQVTFTITMDDPEHPTKITLQDVDDPTNTIVLSNKVIYYPSEK</sequence>
<feature type="signal peptide" evidence="1">
    <location>
        <begin position="1"/>
        <end position="18"/>
    </location>
</feature>
<proteinExistence type="predicted"/>
<organism evidence="2 3">
    <name type="scientific">Bacteroides thetaiotaomicron</name>
    <dbReference type="NCBI Taxonomy" id="818"/>
    <lineage>
        <taxon>Bacteria</taxon>
        <taxon>Pseudomonadati</taxon>
        <taxon>Bacteroidota</taxon>
        <taxon>Bacteroidia</taxon>
        <taxon>Bacteroidales</taxon>
        <taxon>Bacteroidaceae</taxon>
        <taxon>Bacteroides</taxon>
    </lineage>
</organism>
<feature type="chain" id="PRO_5044014512" evidence="1">
    <location>
        <begin position="19"/>
        <end position="417"/>
    </location>
</feature>
<keyword evidence="1" id="KW-0732">Signal</keyword>
<protein>
    <submittedName>
        <fullName evidence="2">DUF4302 domain-containing protein</fullName>
    </submittedName>
</protein>
<evidence type="ECO:0000313" key="2">
    <source>
        <dbReference type="EMBL" id="MCE9240924.1"/>
    </source>
</evidence>
<comment type="caution">
    <text evidence="2">The sequence shown here is derived from an EMBL/GenBank/DDBJ whole genome shotgun (WGS) entry which is preliminary data.</text>
</comment>
<evidence type="ECO:0000313" key="3">
    <source>
        <dbReference type="Proteomes" id="UP001200544"/>
    </source>
</evidence>
<dbReference type="RefSeq" id="WP_234129478.1">
    <property type="nucleotide sequence ID" value="NZ_JAHYQA010000036.1"/>
</dbReference>
<accession>A0AAW4ZDR1</accession>
<gene>
    <name evidence="2" type="ORF">K0H07_27755</name>
</gene>
<dbReference type="InterPro" id="IPR025396">
    <property type="entry name" value="DUF4302"/>
</dbReference>
<name>A0AAW4ZDR1_BACT4</name>
<evidence type="ECO:0000256" key="1">
    <source>
        <dbReference type="SAM" id="SignalP"/>
    </source>
</evidence>
<dbReference type="Pfam" id="PF14135">
    <property type="entry name" value="DUF4302"/>
    <property type="match status" value="1"/>
</dbReference>
<reference evidence="2" key="1">
    <citation type="submission" date="2021-07" db="EMBL/GenBank/DDBJ databases">
        <title>Comparative genomics of Bacteroides fragilis group isolates reveals species-dependent resistance mechanisms and validates clinical tools for resistance prediction.</title>
        <authorList>
            <person name="Wallace M.J."/>
            <person name="Jean S."/>
            <person name="Wallace M.A."/>
            <person name="Carey-Ann B.D."/>
            <person name="Dantas G."/>
        </authorList>
    </citation>
    <scope>NUCLEOTIDE SEQUENCE</scope>
    <source>
        <strain evidence="2">BJH_160</strain>
    </source>
</reference>
<dbReference type="EMBL" id="JAHYQA010000036">
    <property type="protein sequence ID" value="MCE9240924.1"/>
    <property type="molecule type" value="Genomic_DNA"/>
</dbReference>